<keyword evidence="3" id="KW-0808">Transferase</keyword>
<name>A0A1U7J6Y7_9CYAN</name>
<dbReference type="EC" id="2.7.11.1" evidence="1"/>
<evidence type="ECO:0000259" key="12">
    <source>
        <dbReference type="PROSITE" id="PS50011"/>
    </source>
</evidence>
<dbReference type="PANTHER" id="PTHR24363:SF0">
    <property type="entry name" value="SERINE_THREONINE KINASE LIKE DOMAIN CONTAINING 1"/>
    <property type="match status" value="1"/>
</dbReference>
<keyword evidence="11" id="KW-1133">Transmembrane helix</keyword>
<evidence type="ECO:0000256" key="4">
    <source>
        <dbReference type="ARBA" id="ARBA00022741"/>
    </source>
</evidence>
<keyword evidence="11" id="KW-0812">Transmembrane</keyword>
<evidence type="ECO:0000256" key="5">
    <source>
        <dbReference type="ARBA" id="ARBA00022777"/>
    </source>
</evidence>
<dbReference type="Pfam" id="PF05226">
    <property type="entry name" value="CHASE2"/>
    <property type="match status" value="1"/>
</dbReference>
<evidence type="ECO:0000256" key="1">
    <source>
        <dbReference type="ARBA" id="ARBA00012513"/>
    </source>
</evidence>
<evidence type="ECO:0000256" key="10">
    <source>
        <dbReference type="SAM" id="MobiDB-lite"/>
    </source>
</evidence>
<accession>A0A1U7J6Y7</accession>
<feature type="transmembrane region" description="Helical" evidence="11">
    <location>
        <begin position="395"/>
        <end position="418"/>
    </location>
</feature>
<keyword evidence="6 9" id="KW-0067">ATP-binding</keyword>
<comment type="catalytic activity">
    <reaction evidence="7">
        <text>L-threonyl-[protein] + ATP = O-phospho-L-threonyl-[protein] + ADP + H(+)</text>
        <dbReference type="Rhea" id="RHEA:46608"/>
        <dbReference type="Rhea" id="RHEA-COMP:11060"/>
        <dbReference type="Rhea" id="RHEA-COMP:11605"/>
        <dbReference type="ChEBI" id="CHEBI:15378"/>
        <dbReference type="ChEBI" id="CHEBI:30013"/>
        <dbReference type="ChEBI" id="CHEBI:30616"/>
        <dbReference type="ChEBI" id="CHEBI:61977"/>
        <dbReference type="ChEBI" id="CHEBI:456216"/>
        <dbReference type="EC" id="2.7.11.1"/>
    </reaction>
</comment>
<dbReference type="PROSITE" id="PS00107">
    <property type="entry name" value="PROTEIN_KINASE_ATP"/>
    <property type="match status" value="1"/>
</dbReference>
<comment type="caution">
    <text evidence="13">The sequence shown here is derived from an EMBL/GenBank/DDBJ whole genome shotgun (WGS) entry which is preliminary data.</text>
</comment>
<keyword evidence="2" id="KW-0723">Serine/threonine-protein kinase</keyword>
<evidence type="ECO:0000256" key="6">
    <source>
        <dbReference type="ARBA" id="ARBA00022840"/>
    </source>
</evidence>
<evidence type="ECO:0000256" key="2">
    <source>
        <dbReference type="ARBA" id="ARBA00022527"/>
    </source>
</evidence>
<dbReference type="InterPro" id="IPR011009">
    <property type="entry name" value="Kinase-like_dom_sf"/>
</dbReference>
<evidence type="ECO:0000256" key="7">
    <source>
        <dbReference type="ARBA" id="ARBA00047899"/>
    </source>
</evidence>
<keyword evidence="5" id="KW-0418">Kinase</keyword>
<keyword evidence="14" id="KW-1185">Reference proteome</keyword>
<feature type="region of interest" description="Disordered" evidence="10">
    <location>
        <begin position="790"/>
        <end position="831"/>
    </location>
</feature>
<dbReference type="GO" id="GO:0005524">
    <property type="term" value="F:ATP binding"/>
    <property type="evidence" value="ECO:0007669"/>
    <property type="project" value="UniProtKB-UniRule"/>
</dbReference>
<evidence type="ECO:0000256" key="9">
    <source>
        <dbReference type="PROSITE-ProRule" id="PRU10141"/>
    </source>
</evidence>
<gene>
    <name evidence="13" type="ORF">NIES30_09525</name>
</gene>
<feature type="domain" description="Protein kinase" evidence="12">
    <location>
        <begin position="492"/>
        <end position="760"/>
    </location>
</feature>
<dbReference type="CDD" id="cd14014">
    <property type="entry name" value="STKc_PknB_like"/>
    <property type="match status" value="1"/>
</dbReference>
<sequence>MIKLGLPSLRPPMTSSSKAKTAALATGSQITGWVQRQIKRDWVKLSLAGLWLSFVAAHVATDSAPVQLVERRLQTVFFEIRGPVAPPDDIVILAMDDESFGQAEYYRANPEQYSYFAPISGSPWQRSAHAIAIERLLEAGAKAVAVDILMFSDSSYGPADDQALADVLARYGDRVVLATRVDDAQLRQGALISPTQPLPKLLDTPVHTGNINFFIEPDGRIHRHGRAYLDGLIKSQADLDPGEIGNEAETTQSFAEATLNAAGVDHPRYQGDFLDFYGPTRSFNHIPFWQVLDPDPWANYLDNGRYFQDKIVLIGGTAKFLQDFHQAPFSETLLHPETMAGVEILATDIANLRDGQALRIGIPNPWLRGLLVLGGGAGFMLLLRRFNRPIARLGWTAASLGSWFWVSYVAFVGAGLLLPTGAPIVGLMVLGSTYIVADIVTEQLRKQRLRQTLEQYVTSPIVQEIISQQDDLQDLLKLREAEVIGLLLANRYRIVRLLGSGGFGETYVAEDTQRPGSPICVVKQLRIISNDPRAHRLGRRFFEGEAETLEKLGHHPQIPRLLAYFEVQNSFYLVEEMIEGRLLKDEFASRRPMPQAYVLDLLLGLLPVVAFVHDQGVIHRDIKPSNIIRREADGQLVLIDFGAVKLISNKLADTGVNLTSTSTIGVGTQGYMPSEQSAGLPKFGSDLYALGITAIEALTGIPAYALRRDVNGELLWRHEAPNLDPRFGDIVTRLVLYDFTDRYQRAEEVLADLSSVEVVVRSQPQPEGQPATGEDTAAGLIPYGVRIDSVATDNMDDPEAAEDDTRMLPGDWFATAEDDASSAAGSTEAST</sequence>
<protein>
    <recommendedName>
        <fullName evidence="1">non-specific serine/threonine protein kinase</fullName>
        <ecNumber evidence="1">2.7.11.1</ecNumber>
    </recommendedName>
</protein>
<feature type="compositionally biased region" description="Low complexity" evidence="10">
    <location>
        <begin position="821"/>
        <end position="831"/>
    </location>
</feature>
<proteinExistence type="predicted"/>
<dbReference type="InterPro" id="IPR000719">
    <property type="entry name" value="Prot_kinase_dom"/>
</dbReference>
<dbReference type="PANTHER" id="PTHR24363">
    <property type="entry name" value="SERINE/THREONINE PROTEIN KINASE"/>
    <property type="match status" value="1"/>
</dbReference>
<dbReference type="InterPro" id="IPR007890">
    <property type="entry name" value="CHASE2"/>
</dbReference>
<organism evidence="13 14">
    <name type="scientific">Phormidium tenue NIES-30</name>
    <dbReference type="NCBI Taxonomy" id="549789"/>
    <lineage>
        <taxon>Bacteria</taxon>
        <taxon>Bacillati</taxon>
        <taxon>Cyanobacteriota</taxon>
        <taxon>Cyanophyceae</taxon>
        <taxon>Oscillatoriophycideae</taxon>
        <taxon>Oscillatoriales</taxon>
        <taxon>Oscillatoriaceae</taxon>
        <taxon>Phormidium</taxon>
    </lineage>
</organism>
<feature type="transmembrane region" description="Helical" evidence="11">
    <location>
        <begin position="366"/>
        <end position="383"/>
    </location>
</feature>
<evidence type="ECO:0000256" key="3">
    <source>
        <dbReference type="ARBA" id="ARBA00022679"/>
    </source>
</evidence>
<evidence type="ECO:0000256" key="11">
    <source>
        <dbReference type="SAM" id="Phobius"/>
    </source>
</evidence>
<reference evidence="13 14" key="1">
    <citation type="submission" date="2016-11" db="EMBL/GenBank/DDBJ databases">
        <title>Draft Genome Sequences of Nine Cyanobacterial Strains from Diverse Habitats.</title>
        <authorList>
            <person name="Zhu T."/>
            <person name="Hou S."/>
            <person name="Lu X."/>
            <person name="Hess W.R."/>
        </authorList>
    </citation>
    <scope>NUCLEOTIDE SEQUENCE [LARGE SCALE GENOMIC DNA]</scope>
    <source>
        <strain evidence="13 14">NIES-30</strain>
    </source>
</reference>
<dbReference type="SMART" id="SM01080">
    <property type="entry name" value="CHASE2"/>
    <property type="match status" value="1"/>
</dbReference>
<dbReference type="Gene3D" id="1.10.510.10">
    <property type="entry name" value="Transferase(Phosphotransferase) domain 1"/>
    <property type="match status" value="1"/>
</dbReference>
<dbReference type="AlphaFoldDB" id="A0A1U7J6Y7"/>
<keyword evidence="4 9" id="KW-0547">Nucleotide-binding</keyword>
<dbReference type="STRING" id="549789.NIES30_09525"/>
<dbReference type="Gene3D" id="3.30.200.20">
    <property type="entry name" value="Phosphorylase Kinase, domain 1"/>
    <property type="match status" value="1"/>
</dbReference>
<comment type="catalytic activity">
    <reaction evidence="8">
        <text>L-seryl-[protein] + ATP = O-phospho-L-seryl-[protein] + ADP + H(+)</text>
        <dbReference type="Rhea" id="RHEA:17989"/>
        <dbReference type="Rhea" id="RHEA-COMP:9863"/>
        <dbReference type="Rhea" id="RHEA-COMP:11604"/>
        <dbReference type="ChEBI" id="CHEBI:15378"/>
        <dbReference type="ChEBI" id="CHEBI:29999"/>
        <dbReference type="ChEBI" id="CHEBI:30616"/>
        <dbReference type="ChEBI" id="CHEBI:83421"/>
        <dbReference type="ChEBI" id="CHEBI:456216"/>
        <dbReference type="EC" id="2.7.11.1"/>
    </reaction>
</comment>
<dbReference type="EMBL" id="MRCG01000005">
    <property type="protein sequence ID" value="OKH48764.1"/>
    <property type="molecule type" value="Genomic_DNA"/>
</dbReference>
<dbReference type="InterPro" id="IPR017441">
    <property type="entry name" value="Protein_kinase_ATP_BS"/>
</dbReference>
<evidence type="ECO:0000313" key="14">
    <source>
        <dbReference type="Proteomes" id="UP000185557"/>
    </source>
</evidence>
<dbReference type="GO" id="GO:0004674">
    <property type="term" value="F:protein serine/threonine kinase activity"/>
    <property type="evidence" value="ECO:0007669"/>
    <property type="project" value="UniProtKB-KW"/>
</dbReference>
<dbReference type="SUPFAM" id="SSF56112">
    <property type="entry name" value="Protein kinase-like (PK-like)"/>
    <property type="match status" value="1"/>
</dbReference>
<keyword evidence="11" id="KW-0472">Membrane</keyword>
<dbReference type="Proteomes" id="UP000185557">
    <property type="component" value="Unassembled WGS sequence"/>
</dbReference>
<feature type="binding site" evidence="9">
    <location>
        <position position="523"/>
    </location>
    <ligand>
        <name>ATP</name>
        <dbReference type="ChEBI" id="CHEBI:30616"/>
    </ligand>
</feature>
<evidence type="ECO:0000256" key="8">
    <source>
        <dbReference type="ARBA" id="ARBA00048679"/>
    </source>
</evidence>
<dbReference type="SMART" id="SM00220">
    <property type="entry name" value="S_TKc"/>
    <property type="match status" value="1"/>
</dbReference>
<dbReference type="Pfam" id="PF00069">
    <property type="entry name" value="Pkinase"/>
    <property type="match status" value="1"/>
</dbReference>
<evidence type="ECO:0000313" key="13">
    <source>
        <dbReference type="EMBL" id="OKH48764.1"/>
    </source>
</evidence>
<dbReference type="PROSITE" id="PS50011">
    <property type="entry name" value="PROTEIN_KINASE_DOM"/>
    <property type="match status" value="1"/>
</dbReference>